<keyword evidence="5" id="KW-1185">Reference proteome</keyword>
<dbReference type="PANTHER" id="PTHR35936:SF17">
    <property type="entry name" value="ARGININE-BINDING EXTRACELLULAR PROTEIN ARTP"/>
    <property type="match status" value="1"/>
</dbReference>
<feature type="domain" description="Solute-binding protein family 3/N-terminal" evidence="3">
    <location>
        <begin position="59"/>
        <end position="293"/>
    </location>
</feature>
<name>A0A3G1KX72_FORW1</name>
<dbReference type="InterPro" id="IPR001638">
    <property type="entry name" value="Solute-binding_3/MltF_N"/>
</dbReference>
<dbReference type="NCBIfam" id="TIGR02995">
    <property type="entry name" value="ectoine_ehuB"/>
    <property type="match status" value="1"/>
</dbReference>
<organism evidence="4 5">
    <name type="scientific">Formimonas warabiya</name>
    <dbReference type="NCBI Taxonomy" id="1761012"/>
    <lineage>
        <taxon>Bacteria</taxon>
        <taxon>Bacillati</taxon>
        <taxon>Bacillota</taxon>
        <taxon>Clostridia</taxon>
        <taxon>Eubacteriales</taxon>
        <taxon>Peptococcaceae</taxon>
        <taxon>Candidatus Formimonas</taxon>
    </lineage>
</organism>
<dbReference type="SMART" id="SM00062">
    <property type="entry name" value="PBPb"/>
    <property type="match status" value="1"/>
</dbReference>
<dbReference type="EMBL" id="CP017634">
    <property type="protein sequence ID" value="ATW27042.1"/>
    <property type="molecule type" value="Genomic_DNA"/>
</dbReference>
<evidence type="ECO:0000256" key="2">
    <source>
        <dbReference type="SAM" id="SignalP"/>
    </source>
</evidence>
<keyword evidence="1 2" id="KW-0732">Signal</keyword>
<dbReference type="CDD" id="cd01002">
    <property type="entry name" value="PBP2_Ehub_like"/>
    <property type="match status" value="1"/>
</dbReference>
<feature type="chain" id="PRO_5039324742" evidence="2">
    <location>
        <begin position="23"/>
        <end position="310"/>
    </location>
</feature>
<feature type="signal peptide" evidence="2">
    <location>
        <begin position="1"/>
        <end position="22"/>
    </location>
</feature>
<evidence type="ECO:0000259" key="3">
    <source>
        <dbReference type="SMART" id="SM00062"/>
    </source>
</evidence>
<dbReference type="InterPro" id="IPR014337">
    <property type="entry name" value="Ectoine_EhuB"/>
</dbReference>
<dbReference type="GO" id="GO:0051470">
    <property type="term" value="P:ectoine transmembrane transport"/>
    <property type="evidence" value="ECO:0007669"/>
    <property type="project" value="InterPro"/>
</dbReference>
<dbReference type="Pfam" id="PF00497">
    <property type="entry name" value="SBP_bac_3"/>
    <property type="match status" value="1"/>
</dbReference>
<dbReference type="Proteomes" id="UP000323521">
    <property type="component" value="Chromosome"/>
</dbReference>
<protein>
    <submittedName>
        <fullName evidence="4">Ectoine/hydroxyectoine ABC transporter substrate-binding protein EhuB</fullName>
    </submittedName>
</protein>
<dbReference type="RefSeq" id="WP_148136379.1">
    <property type="nucleotide sequence ID" value="NZ_CP017634.1"/>
</dbReference>
<proteinExistence type="predicted"/>
<reference evidence="4 5" key="1">
    <citation type="submission" date="2016-10" db="EMBL/GenBank/DDBJ databases">
        <title>Complete Genome Sequence of Peptococcaceae strain DCMF.</title>
        <authorList>
            <person name="Edwards R.J."/>
            <person name="Holland S.I."/>
            <person name="Deshpande N.P."/>
            <person name="Wong Y.K."/>
            <person name="Ertan H."/>
            <person name="Manefield M."/>
            <person name="Russell T.L."/>
            <person name="Lee M.J."/>
        </authorList>
    </citation>
    <scope>NUCLEOTIDE SEQUENCE [LARGE SCALE GENOMIC DNA]</scope>
    <source>
        <strain evidence="4 5">DCMF</strain>
    </source>
</reference>
<gene>
    <name evidence="4" type="ORF">DCMF_21800</name>
</gene>
<dbReference type="Gene3D" id="3.40.190.10">
    <property type="entry name" value="Periplasmic binding protein-like II"/>
    <property type="match status" value="2"/>
</dbReference>
<evidence type="ECO:0000256" key="1">
    <source>
        <dbReference type="ARBA" id="ARBA00022729"/>
    </source>
</evidence>
<dbReference type="OrthoDB" id="9774451at2"/>
<dbReference type="GO" id="GO:0033294">
    <property type="term" value="F:ectoine binding"/>
    <property type="evidence" value="ECO:0007669"/>
    <property type="project" value="InterPro"/>
</dbReference>
<dbReference type="AlphaFoldDB" id="A0A3G1KX72"/>
<dbReference type="SUPFAM" id="SSF53850">
    <property type="entry name" value="Periplasmic binding protein-like II"/>
    <property type="match status" value="1"/>
</dbReference>
<sequence length="310" mass="33028">MKKRAALVMLVFIFLVAVVCLAGCGSSTPDAGTTDAGTSDSTAQETKQTTLEKAKSQGYVTVGFANEAPFAFATPEGKLTGQNVEICRAVLKNLGINEMQGVLTEFGSLIPGLKAGRFDMITAGMYITPERAQEVAFADPEYTIGGGLAVKKGNPLNLHSYSDIAANPNVKISVMGGVSEIDQLKACGVKEDQMVISPDNPAALAALIAGRVDCFTATSPSVKNVVETANNPNIEMVMDFKIAEVNGKRQQGFGSSAFRQEDTDFVEAYNAELKKLKESGKVLEIQKEFGFTEAEFAAPELTAQFAIDNW</sequence>
<dbReference type="KEGG" id="fwa:DCMF_21800"/>
<evidence type="ECO:0000313" key="5">
    <source>
        <dbReference type="Proteomes" id="UP000323521"/>
    </source>
</evidence>
<evidence type="ECO:0000313" key="4">
    <source>
        <dbReference type="EMBL" id="ATW27042.1"/>
    </source>
</evidence>
<dbReference type="PANTHER" id="PTHR35936">
    <property type="entry name" value="MEMBRANE-BOUND LYTIC MUREIN TRANSGLYCOSYLASE F"/>
    <property type="match status" value="1"/>
</dbReference>
<accession>A0A3G1KX72</accession>